<name>A0A021VXE7_9CELL</name>
<comment type="caution">
    <text evidence="2">The sequence shown here is derived from an EMBL/GenBank/DDBJ whole genome shotgun (WGS) entry which is preliminary data.</text>
</comment>
<keyword evidence="3" id="KW-1185">Reference proteome</keyword>
<feature type="transmembrane region" description="Helical" evidence="1">
    <location>
        <begin position="87"/>
        <end position="109"/>
    </location>
</feature>
<keyword evidence="1" id="KW-1133">Transmembrane helix</keyword>
<dbReference type="EMBL" id="AXCW01000069">
    <property type="protein sequence ID" value="EYR63762.1"/>
    <property type="molecule type" value="Genomic_DNA"/>
</dbReference>
<dbReference type="AlphaFoldDB" id="A0A021VXE7"/>
<organism evidence="2 3">
    <name type="scientific">Actinotalea ferrariae CF5-4</name>
    <dbReference type="NCBI Taxonomy" id="948458"/>
    <lineage>
        <taxon>Bacteria</taxon>
        <taxon>Bacillati</taxon>
        <taxon>Actinomycetota</taxon>
        <taxon>Actinomycetes</taxon>
        <taxon>Micrococcales</taxon>
        <taxon>Cellulomonadaceae</taxon>
        <taxon>Actinotalea</taxon>
    </lineage>
</organism>
<keyword evidence="1" id="KW-0472">Membrane</keyword>
<keyword evidence="1" id="KW-0812">Transmembrane</keyword>
<evidence type="ECO:0000256" key="1">
    <source>
        <dbReference type="SAM" id="Phobius"/>
    </source>
</evidence>
<sequence length="129" mass="13335">MTVEDALQPPRAAIAREPRRTVSTAVTGVLGAASGVAPHVLHHAGPLVGTALVAGAGGTVLFGVLGLVASVPLLLRLRRRFRSWWAPGLALLLFSALFLVSSFVVGPLISGAEERPVTVDSPAHGSHHK</sequence>
<feature type="transmembrane region" description="Helical" evidence="1">
    <location>
        <begin position="47"/>
        <end position="75"/>
    </location>
</feature>
<accession>A0A021VXE7</accession>
<proteinExistence type="predicted"/>
<dbReference type="RefSeq" id="WP_034225217.1">
    <property type="nucleotide sequence ID" value="NZ_AXCW01000069.1"/>
</dbReference>
<evidence type="ECO:0000313" key="3">
    <source>
        <dbReference type="Proteomes" id="UP000019753"/>
    </source>
</evidence>
<reference evidence="2 3" key="1">
    <citation type="submission" date="2014-01" db="EMBL/GenBank/DDBJ databases">
        <title>Actinotalea ferrariae CF5-4.</title>
        <authorList>
            <person name="Chen F."/>
            <person name="Li Y."/>
            <person name="Wang G."/>
        </authorList>
    </citation>
    <scope>NUCLEOTIDE SEQUENCE [LARGE SCALE GENOMIC DNA]</scope>
    <source>
        <strain evidence="2 3">CF5-4</strain>
    </source>
</reference>
<feature type="transmembrane region" description="Helical" evidence="1">
    <location>
        <begin position="21"/>
        <end position="41"/>
    </location>
</feature>
<gene>
    <name evidence="2" type="ORF">N866_18470</name>
</gene>
<dbReference type="Proteomes" id="UP000019753">
    <property type="component" value="Unassembled WGS sequence"/>
</dbReference>
<protein>
    <submittedName>
        <fullName evidence="2">Uncharacterized protein</fullName>
    </submittedName>
</protein>
<evidence type="ECO:0000313" key="2">
    <source>
        <dbReference type="EMBL" id="EYR63762.1"/>
    </source>
</evidence>